<dbReference type="AlphaFoldDB" id="R4KAU9"/>
<dbReference type="RefSeq" id="WP_015615933.1">
    <property type="nucleotide sequence ID" value="NC_021182.1"/>
</dbReference>
<name>R4KAU9_CLOPA</name>
<gene>
    <name evidence="1" type="ORF">Clopa_2801</name>
</gene>
<reference evidence="1 2" key="1">
    <citation type="submission" date="2012-01" db="EMBL/GenBank/DDBJ databases">
        <title>Complete sequence of chromosome of Clostridium pasteurianum BC1.</title>
        <authorList>
            <consortium name="US DOE Joint Genome Institute"/>
            <person name="Lucas S."/>
            <person name="Han J."/>
            <person name="Lapidus A."/>
            <person name="Cheng J.-F."/>
            <person name="Goodwin L."/>
            <person name="Pitluck S."/>
            <person name="Peters L."/>
            <person name="Mikhailova N."/>
            <person name="Teshima H."/>
            <person name="Detter J.C."/>
            <person name="Han C."/>
            <person name="Tapia R."/>
            <person name="Land M."/>
            <person name="Hauser L."/>
            <person name="Kyrpides N."/>
            <person name="Ivanova N."/>
            <person name="Pagani I."/>
            <person name="Dunn J."/>
            <person name="Taghavi S."/>
            <person name="Francis A."/>
            <person name="van der Lelie D."/>
            <person name="Woyke T."/>
        </authorList>
    </citation>
    <scope>NUCLEOTIDE SEQUENCE [LARGE SCALE GENOMIC DNA]</scope>
    <source>
        <strain evidence="1 2">BC1</strain>
    </source>
</reference>
<keyword evidence="2" id="KW-1185">Reference proteome</keyword>
<dbReference type="STRING" id="86416.Clopa_2801"/>
<evidence type="ECO:0000313" key="2">
    <source>
        <dbReference type="Proteomes" id="UP000013523"/>
    </source>
</evidence>
<organism evidence="1 2">
    <name type="scientific">Clostridium pasteurianum BC1</name>
    <dbReference type="NCBI Taxonomy" id="86416"/>
    <lineage>
        <taxon>Bacteria</taxon>
        <taxon>Bacillati</taxon>
        <taxon>Bacillota</taxon>
        <taxon>Clostridia</taxon>
        <taxon>Eubacteriales</taxon>
        <taxon>Clostridiaceae</taxon>
        <taxon>Clostridium</taxon>
    </lineage>
</organism>
<dbReference type="PATRIC" id="fig|86416.3.peg.2786"/>
<proteinExistence type="predicted"/>
<protein>
    <submittedName>
        <fullName evidence="1">Uncharacterized protein</fullName>
    </submittedName>
</protein>
<dbReference type="KEGG" id="cpas:Clopa_2801"/>
<accession>R4KAU9</accession>
<evidence type="ECO:0000313" key="1">
    <source>
        <dbReference type="EMBL" id="AGK97639.1"/>
    </source>
</evidence>
<dbReference type="EMBL" id="CP003261">
    <property type="protein sequence ID" value="AGK97639.1"/>
    <property type="molecule type" value="Genomic_DNA"/>
</dbReference>
<dbReference type="Proteomes" id="UP000013523">
    <property type="component" value="Chromosome"/>
</dbReference>
<sequence>MMNDKIGELLKELNCEFVSENDHEFRFTYHVGKNEYREFMLDKLDLDDDNIMNSIKNVVYCSKIQIDARINYRNKLIKKLTDEGIIENNKIASMIVKDGIVECKYENVDYISNEELKSILVRNEHSK</sequence>
<dbReference type="HOGENOM" id="CLU_1966749_0_0_9"/>